<dbReference type="EMBL" id="CP159342">
    <property type="protein sequence ID" value="XCH75402.1"/>
    <property type="molecule type" value="Genomic_DNA"/>
</dbReference>
<evidence type="ECO:0008006" key="4">
    <source>
        <dbReference type="Google" id="ProtNLM"/>
    </source>
</evidence>
<accession>A0AAU7MDI3</accession>
<reference evidence="2" key="1">
    <citation type="submission" date="2024-01" db="EMBL/GenBank/DDBJ databases">
        <title>The genome sequence of Micromonospora mangrovi CCTCC AA 2012012.</title>
        <authorList>
            <person name="Gao J."/>
        </authorList>
    </citation>
    <scope>NUCLEOTIDE SEQUENCE</scope>
    <source>
        <strain evidence="2">CCTCC AA 2012012</strain>
    </source>
</reference>
<feature type="region of interest" description="Disordered" evidence="1">
    <location>
        <begin position="56"/>
        <end position="80"/>
    </location>
</feature>
<dbReference type="EMBL" id="CP157762">
    <property type="protein sequence ID" value="XBP94701.1"/>
    <property type="molecule type" value="Genomic_DNA"/>
</dbReference>
<name>A0AAU7MDI3_9ACTN</name>
<evidence type="ECO:0000313" key="2">
    <source>
        <dbReference type="EMBL" id="XBP94701.1"/>
    </source>
</evidence>
<evidence type="ECO:0000256" key="1">
    <source>
        <dbReference type="SAM" id="MobiDB-lite"/>
    </source>
</evidence>
<dbReference type="AlphaFoldDB" id="A0AAU7MDI3"/>
<dbReference type="RefSeq" id="WP_350934845.1">
    <property type="nucleotide sequence ID" value="NZ_CP157762.1"/>
</dbReference>
<reference evidence="3" key="2">
    <citation type="submission" date="2024-06" db="EMBL/GenBank/DDBJ databases">
        <title>Micromonospora mangrovi CCTCC AA 2012012 genome sequences.</title>
        <authorList>
            <person name="Gao J."/>
        </authorList>
    </citation>
    <scope>NUCLEOTIDE SEQUENCE</scope>
    <source>
        <strain evidence="3">CCTCC AA 2012012</strain>
    </source>
</reference>
<sequence length="80" mass="8422">MAASDGVKPAELLREQIEVATLDVLQAMVKAFAQALMSAGTDGICGAAYGQRKRRASQLLQPISSGPPACTTPMPPQPRR</sequence>
<proteinExistence type="predicted"/>
<gene>
    <name evidence="3" type="ORF">ABUL08_04700</name>
    <name evidence="2" type="ORF">VK199_04675</name>
</gene>
<organism evidence="2">
    <name type="scientific">Micromonospora sp. CCTCC AA 2012012</name>
    <dbReference type="NCBI Taxonomy" id="3111921"/>
    <lineage>
        <taxon>Bacteria</taxon>
        <taxon>Bacillati</taxon>
        <taxon>Actinomycetota</taxon>
        <taxon>Actinomycetes</taxon>
        <taxon>Micromonosporales</taxon>
        <taxon>Micromonosporaceae</taxon>
        <taxon>Micromonospora</taxon>
    </lineage>
</organism>
<evidence type="ECO:0000313" key="3">
    <source>
        <dbReference type="EMBL" id="XCH75402.1"/>
    </source>
</evidence>
<protein>
    <recommendedName>
        <fullName evidence="4">Transposase</fullName>
    </recommendedName>
</protein>